<protein>
    <submittedName>
        <fullName evidence="2">Anti-sigma factor</fullName>
    </submittedName>
</protein>
<gene>
    <name evidence="2" type="ORF">ABQJ56_03735</name>
</gene>
<dbReference type="Proteomes" id="UP001556170">
    <property type="component" value="Unassembled WGS sequence"/>
</dbReference>
<dbReference type="InterPro" id="IPR041916">
    <property type="entry name" value="Anti_sigma_zinc_sf"/>
</dbReference>
<dbReference type="RefSeq" id="WP_367843638.1">
    <property type="nucleotide sequence ID" value="NZ_JBFOHL010000002.1"/>
</dbReference>
<proteinExistence type="predicted"/>
<dbReference type="Gene3D" id="1.10.10.1320">
    <property type="entry name" value="Anti-sigma factor, zinc-finger domain"/>
    <property type="match status" value="1"/>
</dbReference>
<feature type="domain" description="Putative zinc-finger" evidence="1">
    <location>
        <begin position="11"/>
        <end position="45"/>
    </location>
</feature>
<evidence type="ECO:0000259" key="1">
    <source>
        <dbReference type="Pfam" id="PF13490"/>
    </source>
</evidence>
<comment type="caution">
    <text evidence="2">The sequence shown here is derived from an EMBL/GenBank/DDBJ whole genome shotgun (WGS) entry which is preliminary data.</text>
</comment>
<dbReference type="InterPro" id="IPR027383">
    <property type="entry name" value="Znf_put"/>
</dbReference>
<accession>A0ABV3QL59</accession>
<reference evidence="2 3" key="1">
    <citation type="submission" date="2024-06" db="EMBL/GenBank/DDBJ databases">
        <authorList>
            <person name="Woo H."/>
        </authorList>
    </citation>
    <scope>NUCLEOTIDE SEQUENCE [LARGE SCALE GENOMIC DNA]</scope>
    <source>
        <strain evidence="2 3">S2-g</strain>
    </source>
</reference>
<dbReference type="EMBL" id="JBFOHL010000002">
    <property type="protein sequence ID" value="MEW9623335.1"/>
    <property type="molecule type" value="Genomic_DNA"/>
</dbReference>
<dbReference type="Pfam" id="PF13490">
    <property type="entry name" value="zf-HC2"/>
    <property type="match status" value="1"/>
</dbReference>
<evidence type="ECO:0000313" key="3">
    <source>
        <dbReference type="Proteomes" id="UP001556170"/>
    </source>
</evidence>
<evidence type="ECO:0000313" key="2">
    <source>
        <dbReference type="EMBL" id="MEW9623335.1"/>
    </source>
</evidence>
<organism evidence="2 3">
    <name type="scientific">Rhodanobacter geophilus</name>
    <dbReference type="NCBI Taxonomy" id="3162488"/>
    <lineage>
        <taxon>Bacteria</taxon>
        <taxon>Pseudomonadati</taxon>
        <taxon>Pseudomonadota</taxon>
        <taxon>Gammaproteobacteria</taxon>
        <taxon>Lysobacterales</taxon>
        <taxon>Rhodanobacteraceae</taxon>
        <taxon>Rhodanobacter</taxon>
    </lineage>
</organism>
<name>A0ABV3QL59_9GAMM</name>
<keyword evidence="3" id="KW-1185">Reference proteome</keyword>
<sequence length="210" mass="22269">MRSSVNPGMDCPHAWELMPWVLQGSASKEQAAWLENHLAGCESCRAEFAQQSRLRLALSLPPDLPLDAEAGLQRLLSRLDASDPQQAPAPPRAKVWLVRALAAAVFAQAIGLGVLGIKLAAVENPPYRTLSETPLPVPPGAIRVVPDAGMTLADWDALLHALNLQVVHGPNSVGAYTVVPTDAAVTTGQILPRLRAARGIRLAEPISATP</sequence>